<keyword evidence="1" id="KW-0812">Transmembrane</keyword>
<dbReference type="EMBL" id="FNBL01000002">
    <property type="protein sequence ID" value="SDF03140.1"/>
    <property type="molecule type" value="Genomic_DNA"/>
</dbReference>
<organism evidence="2 3">
    <name type="scientific">Celeribacter baekdonensis</name>
    <dbReference type="NCBI Taxonomy" id="875171"/>
    <lineage>
        <taxon>Bacteria</taxon>
        <taxon>Pseudomonadati</taxon>
        <taxon>Pseudomonadota</taxon>
        <taxon>Alphaproteobacteria</taxon>
        <taxon>Rhodobacterales</taxon>
        <taxon>Roseobacteraceae</taxon>
        <taxon>Celeribacter</taxon>
    </lineage>
</organism>
<proteinExistence type="predicted"/>
<evidence type="ECO:0000313" key="2">
    <source>
        <dbReference type="EMBL" id="SDF03140.1"/>
    </source>
</evidence>
<protein>
    <submittedName>
        <fullName evidence="2">Uncharacterized protein</fullName>
    </submittedName>
</protein>
<evidence type="ECO:0000256" key="1">
    <source>
        <dbReference type="SAM" id="Phobius"/>
    </source>
</evidence>
<dbReference type="RefSeq" id="WP_074641628.1">
    <property type="nucleotide sequence ID" value="NZ_FNBL01000002.1"/>
</dbReference>
<accession>A0A1G7HRQ8</accession>
<dbReference type="OrthoDB" id="8374135at2"/>
<dbReference type="AlphaFoldDB" id="A0A1G7HRQ8"/>
<keyword evidence="1" id="KW-1133">Transmembrane helix</keyword>
<name>A0A1G7HRQ8_9RHOB</name>
<evidence type="ECO:0000313" key="3">
    <source>
        <dbReference type="Proteomes" id="UP000182284"/>
    </source>
</evidence>
<reference evidence="2 3" key="1">
    <citation type="submission" date="2016-10" db="EMBL/GenBank/DDBJ databases">
        <authorList>
            <person name="de Groot N.N."/>
        </authorList>
    </citation>
    <scope>NUCLEOTIDE SEQUENCE [LARGE SCALE GENOMIC DNA]</scope>
    <source>
        <strain evidence="2 3">DSM 27375</strain>
    </source>
</reference>
<keyword evidence="1" id="KW-0472">Membrane</keyword>
<feature type="transmembrane region" description="Helical" evidence="1">
    <location>
        <begin position="240"/>
        <end position="260"/>
    </location>
</feature>
<gene>
    <name evidence="2" type="ORF">SAMN04488117_10252</name>
</gene>
<dbReference type="Proteomes" id="UP000182284">
    <property type="component" value="Unassembled WGS sequence"/>
</dbReference>
<sequence length="265" mass="31424">MGIPARIRQLALRHVIQAALAKPFKGMIPLAGDEALKNDTYLVYMLDSAGEARLLVVDLVDDQVRGKWSLDGQNFTEERSLDISELAEFQPWVQHYYRGWTFYTIGLPKFFLYRWSCRPWIRVTFDRYLQSRFNKRKLTRHDRMKVLRYILSETVKNRAFQTHPTSLLTHFYTVRWVHRSDKEELMTYYTLLLDSMKEAQDLETTQHHGYKLRPQALNTVTSFELEEQRHADNRNTQNRIFWLTAVLMVVGIVQAGAVAYDTWWK</sequence>